<comment type="caution">
    <text evidence="6">The sequence shown here is derived from an EMBL/GenBank/DDBJ whole genome shotgun (WGS) entry which is preliminary data.</text>
</comment>
<dbReference type="InterPro" id="IPR036390">
    <property type="entry name" value="WH_DNA-bd_sf"/>
</dbReference>
<evidence type="ECO:0000256" key="4">
    <source>
        <dbReference type="ARBA" id="ARBA00023163"/>
    </source>
</evidence>
<evidence type="ECO:0000256" key="3">
    <source>
        <dbReference type="ARBA" id="ARBA00023125"/>
    </source>
</evidence>
<dbReference type="EMBL" id="JACXZA010000004">
    <property type="protein sequence ID" value="MBD3920347.1"/>
    <property type="molecule type" value="Genomic_DNA"/>
</dbReference>
<dbReference type="InterPro" id="IPR050950">
    <property type="entry name" value="HTH-type_LysR_regulators"/>
</dbReference>
<dbReference type="Pfam" id="PF03466">
    <property type="entry name" value="LysR_substrate"/>
    <property type="match status" value="1"/>
</dbReference>
<dbReference type="Pfam" id="PF00126">
    <property type="entry name" value="HTH_1"/>
    <property type="match status" value="1"/>
</dbReference>
<evidence type="ECO:0000256" key="2">
    <source>
        <dbReference type="ARBA" id="ARBA00023015"/>
    </source>
</evidence>
<dbReference type="SUPFAM" id="SSF53850">
    <property type="entry name" value="Periplasmic binding protein-like II"/>
    <property type="match status" value="1"/>
</dbReference>
<feature type="domain" description="HTH lysR-type" evidence="5">
    <location>
        <begin position="1"/>
        <end position="58"/>
    </location>
</feature>
<dbReference type="PANTHER" id="PTHR30419:SF28">
    <property type="entry name" value="HTH-TYPE TRANSCRIPTIONAL REGULATOR BSDA"/>
    <property type="match status" value="1"/>
</dbReference>
<reference evidence="6 7" key="1">
    <citation type="submission" date="2020-09" db="EMBL/GenBank/DDBJ databases">
        <title>Paenibacillus sp. strain PR3 16S rRNA gene Genome sequencing and assembly.</title>
        <authorList>
            <person name="Kim J."/>
        </authorList>
    </citation>
    <scope>NUCLEOTIDE SEQUENCE [LARGE SCALE GENOMIC DNA]</scope>
    <source>
        <strain evidence="6 7">PR3</strain>
    </source>
</reference>
<dbReference type="InterPro" id="IPR000847">
    <property type="entry name" value="LysR_HTH_N"/>
</dbReference>
<dbReference type="InterPro" id="IPR036388">
    <property type="entry name" value="WH-like_DNA-bd_sf"/>
</dbReference>
<dbReference type="Gene3D" id="3.40.190.290">
    <property type="match status" value="1"/>
</dbReference>
<dbReference type="RefSeq" id="WP_191204653.1">
    <property type="nucleotide sequence ID" value="NZ_JACXZA010000004.1"/>
</dbReference>
<dbReference type="PRINTS" id="PR00039">
    <property type="entry name" value="HTHLYSR"/>
</dbReference>
<dbReference type="InterPro" id="IPR005119">
    <property type="entry name" value="LysR_subst-bd"/>
</dbReference>
<evidence type="ECO:0000259" key="5">
    <source>
        <dbReference type="PROSITE" id="PS50931"/>
    </source>
</evidence>
<name>A0ABR8MZ44_9BACL</name>
<evidence type="ECO:0000313" key="6">
    <source>
        <dbReference type="EMBL" id="MBD3920347.1"/>
    </source>
</evidence>
<keyword evidence="7" id="KW-1185">Reference proteome</keyword>
<sequence length="295" mass="33448">MELLQLKYFRTVARLEHMTKAAEQLHIAQPALSRMISRLEEDLGVPLFDRVNRQIRLNAYGRTFLSKVELALSLLEEGKKEVVEMAGLERGTVSIATNTLSCLSPAVAAFREKFPHVSFRINQIAPTETHSIGELLEQGITDFGFGPIAIRKPGIRECSVLQTEIFLAVPCGHRLENQSSITLEQAADEPFIEYKIGHPFRQVNDEISRRTGIQRTIICEVDEPAALHGLVRTGLGVAFIPGCKWNEVTQYSLLPIQDSDNKHTFFISWNETRYLSEAAREFQNFIIKYYANEQK</sequence>
<organism evidence="6 7">
    <name type="scientific">Paenibacillus terricola</name>
    <dbReference type="NCBI Taxonomy" id="2763503"/>
    <lineage>
        <taxon>Bacteria</taxon>
        <taxon>Bacillati</taxon>
        <taxon>Bacillota</taxon>
        <taxon>Bacilli</taxon>
        <taxon>Bacillales</taxon>
        <taxon>Paenibacillaceae</taxon>
        <taxon>Paenibacillus</taxon>
    </lineage>
</organism>
<keyword evidence="3" id="KW-0238">DNA-binding</keyword>
<dbReference type="PROSITE" id="PS50931">
    <property type="entry name" value="HTH_LYSR"/>
    <property type="match status" value="1"/>
</dbReference>
<dbReference type="Proteomes" id="UP000609346">
    <property type="component" value="Unassembled WGS sequence"/>
</dbReference>
<evidence type="ECO:0000313" key="7">
    <source>
        <dbReference type="Proteomes" id="UP000609346"/>
    </source>
</evidence>
<dbReference type="PANTHER" id="PTHR30419">
    <property type="entry name" value="HTH-TYPE TRANSCRIPTIONAL REGULATOR YBHD"/>
    <property type="match status" value="1"/>
</dbReference>
<comment type="similarity">
    <text evidence="1">Belongs to the LysR transcriptional regulatory family.</text>
</comment>
<dbReference type="SUPFAM" id="SSF46785">
    <property type="entry name" value="Winged helix' DNA-binding domain"/>
    <property type="match status" value="1"/>
</dbReference>
<keyword evidence="4" id="KW-0804">Transcription</keyword>
<proteinExistence type="inferred from homology"/>
<keyword evidence="2" id="KW-0805">Transcription regulation</keyword>
<evidence type="ECO:0000256" key="1">
    <source>
        <dbReference type="ARBA" id="ARBA00009437"/>
    </source>
</evidence>
<dbReference type="Gene3D" id="1.10.10.10">
    <property type="entry name" value="Winged helix-like DNA-binding domain superfamily/Winged helix DNA-binding domain"/>
    <property type="match status" value="1"/>
</dbReference>
<protein>
    <submittedName>
        <fullName evidence="6">LysR family transcriptional regulator</fullName>
    </submittedName>
</protein>
<gene>
    <name evidence="6" type="ORF">H8B09_16415</name>
</gene>
<accession>A0ABR8MZ44</accession>